<protein>
    <submittedName>
        <fullName evidence="2">Membrane protein</fullName>
    </submittedName>
</protein>
<dbReference type="AlphaFoldDB" id="A0A0M0JY52"/>
<sequence length="299" mass="33473">MHPKKGYEPVILWVTGLLTFFAGLINTVGVALWQKNIGNLTGVVTKISLDLANMSGEFGESFAQFWAFVFGSLLSGLLVTARKAPKDFYRMSDRPVRRASIVLIIAAIFLFIGWAGTKHGGWKDDDNSVKFAPAFLAMAMGMQNGMTSKHAHAVIRTTHMTGVATDIGLLMGNILRREFMLIYEEKFEMKEIAADRLSAARKLTNVELESLRLLFVLLFAFFFGGYVGLYMYWTCGIDTLLFPAIVELAMGVGYLYFRTRVRKEGSKLMAEPLGCFSALRARFRGKFGKKKNKKIIEDV</sequence>
<dbReference type="InterPro" id="IPR010699">
    <property type="entry name" value="DUF1275"/>
</dbReference>
<evidence type="ECO:0000313" key="3">
    <source>
        <dbReference type="Proteomes" id="UP000037460"/>
    </source>
</evidence>
<feature type="transmembrane region" description="Helical" evidence="1">
    <location>
        <begin position="12"/>
        <end position="33"/>
    </location>
</feature>
<feature type="transmembrane region" description="Helical" evidence="1">
    <location>
        <begin position="211"/>
        <end position="233"/>
    </location>
</feature>
<keyword evidence="1" id="KW-1133">Transmembrane helix</keyword>
<feature type="transmembrane region" description="Helical" evidence="1">
    <location>
        <begin position="61"/>
        <end position="79"/>
    </location>
</feature>
<dbReference type="PANTHER" id="PTHR37314">
    <property type="entry name" value="SLR0142 PROTEIN"/>
    <property type="match status" value="1"/>
</dbReference>
<evidence type="ECO:0000313" key="2">
    <source>
        <dbReference type="EMBL" id="KOO31489.1"/>
    </source>
</evidence>
<organism evidence="2 3">
    <name type="scientific">Chrysochromulina tobinii</name>
    <dbReference type="NCBI Taxonomy" id="1460289"/>
    <lineage>
        <taxon>Eukaryota</taxon>
        <taxon>Haptista</taxon>
        <taxon>Haptophyta</taxon>
        <taxon>Prymnesiophyceae</taxon>
        <taxon>Prymnesiales</taxon>
        <taxon>Chrysochromulinaceae</taxon>
        <taxon>Chrysochromulina</taxon>
    </lineage>
</organism>
<gene>
    <name evidence="2" type="ORF">Ctob_014029</name>
</gene>
<dbReference type="OrthoDB" id="5591616at2759"/>
<feature type="transmembrane region" description="Helical" evidence="1">
    <location>
        <begin position="239"/>
        <end position="257"/>
    </location>
</feature>
<comment type="caution">
    <text evidence="2">The sequence shown here is derived from an EMBL/GenBank/DDBJ whole genome shotgun (WGS) entry which is preliminary data.</text>
</comment>
<name>A0A0M0JY52_9EUKA</name>
<keyword evidence="1" id="KW-0472">Membrane</keyword>
<dbReference type="Pfam" id="PF06912">
    <property type="entry name" value="DUF1275"/>
    <property type="match status" value="1"/>
</dbReference>
<feature type="transmembrane region" description="Helical" evidence="1">
    <location>
        <begin position="128"/>
        <end position="146"/>
    </location>
</feature>
<reference evidence="3" key="1">
    <citation type="journal article" date="2015" name="PLoS Genet.">
        <title>Genome Sequence and Transcriptome Analyses of Chrysochromulina tobin: Metabolic Tools for Enhanced Algal Fitness in the Prominent Order Prymnesiales (Haptophyceae).</title>
        <authorList>
            <person name="Hovde B.T."/>
            <person name="Deodato C.R."/>
            <person name="Hunsperger H.M."/>
            <person name="Ryken S.A."/>
            <person name="Yost W."/>
            <person name="Jha R.K."/>
            <person name="Patterson J."/>
            <person name="Monnat R.J. Jr."/>
            <person name="Barlow S.B."/>
            <person name="Starkenburg S.R."/>
            <person name="Cattolico R.A."/>
        </authorList>
    </citation>
    <scope>NUCLEOTIDE SEQUENCE</scope>
    <source>
        <strain evidence="3">CCMP291</strain>
    </source>
</reference>
<evidence type="ECO:0000256" key="1">
    <source>
        <dbReference type="SAM" id="Phobius"/>
    </source>
</evidence>
<dbReference type="Proteomes" id="UP000037460">
    <property type="component" value="Unassembled WGS sequence"/>
</dbReference>
<keyword evidence="3" id="KW-1185">Reference proteome</keyword>
<keyword evidence="1" id="KW-0812">Transmembrane</keyword>
<proteinExistence type="predicted"/>
<accession>A0A0M0JY52</accession>
<feature type="transmembrane region" description="Helical" evidence="1">
    <location>
        <begin position="99"/>
        <end position="116"/>
    </location>
</feature>
<dbReference type="EMBL" id="JWZX01002004">
    <property type="protein sequence ID" value="KOO31489.1"/>
    <property type="molecule type" value="Genomic_DNA"/>
</dbReference>
<dbReference type="PANTHER" id="PTHR37314:SF4">
    <property type="entry name" value="UPF0700 TRANSMEMBRANE PROTEIN YOAK"/>
    <property type="match status" value="1"/>
</dbReference>